<dbReference type="Pfam" id="PF05161">
    <property type="entry name" value="MOFRL"/>
    <property type="match status" value="1"/>
</dbReference>
<dbReference type="Proteomes" id="UP000832011">
    <property type="component" value="Chromosome"/>
</dbReference>
<reference evidence="3 4" key="1">
    <citation type="journal article" date="2022" name="Res Sq">
        <title>Evolution of multicellular longitudinally dividing oral cavity symbionts (Neisseriaceae).</title>
        <authorList>
            <person name="Nyongesa S."/>
            <person name="Weber P."/>
            <person name="Bernet E."/>
            <person name="Pullido F."/>
            <person name="Nieckarz M."/>
            <person name="Delaby M."/>
            <person name="Nieves C."/>
            <person name="Viehboeck T."/>
            <person name="Krause N."/>
            <person name="Rivera-Millot A."/>
            <person name="Nakamura A."/>
            <person name="Vischer N."/>
            <person name="VanNieuwenhze M."/>
            <person name="Brun Y."/>
            <person name="Cava F."/>
            <person name="Bulgheresi S."/>
            <person name="Veyrier F."/>
        </authorList>
    </citation>
    <scope>NUCLEOTIDE SEQUENCE [LARGE SCALE GENOMIC DNA]</scope>
    <source>
        <strain evidence="3 4">SN4</strain>
    </source>
</reference>
<dbReference type="SUPFAM" id="SSF82544">
    <property type="entry name" value="GckA/TtuD-like"/>
    <property type="match status" value="1"/>
</dbReference>
<dbReference type="GO" id="GO:0016301">
    <property type="term" value="F:kinase activity"/>
    <property type="evidence" value="ECO:0007669"/>
    <property type="project" value="UniProtKB-KW"/>
</dbReference>
<dbReference type="RefSeq" id="WP_058357378.1">
    <property type="nucleotide sequence ID" value="NZ_CABKVG010000010.1"/>
</dbReference>
<sequence length="424" mass="44357">MHAQQALQLLQQCFQVTLDAASAQGKLSDFLPKQAPKGRVVVVGAGKGAAAMAAELERVWPYTEVALSGLVITRYEHACPTQYIEVVEASHPVPDAAGEAAAKRILASVQGLQADDLVIALMSGGASALLSLPCADISLEDKRAVNKALLHSGAPIEHMNAVRKHLSAIKGGRLAQAAAPAQVLTLAISDVVGDDLSVIGSGPTVPDATTFDDVKRIINQYDIALPTAVAAYLQAATAADETPKALPNSTAHLVVTPNQALLHTEAWAREQGLNVLYLGDQISGESKEVAQVMAGIAKHIAAQNLPIAKPALLLSGGETTVTVKNPHGKGGRNTAFLLALVEALQGQEGIYALAADTDGIDGSEDNAGAWFEPASWQQGKDFGLDAAQMLQQDLAYGYFEALNQLLVTGPTRTNINDVRALLIV</sequence>
<feature type="domain" description="MOFRL" evidence="1">
    <location>
        <begin position="312"/>
        <end position="417"/>
    </location>
</feature>
<dbReference type="InterPro" id="IPR025286">
    <property type="entry name" value="MOFRL_assoc_dom"/>
</dbReference>
<dbReference type="Gene3D" id="3.40.1480.10">
    <property type="entry name" value="MOFRL domain"/>
    <property type="match status" value="1"/>
</dbReference>
<gene>
    <name evidence="3" type="ORF">LVJ82_16055</name>
</gene>
<keyword evidence="3" id="KW-0808">Transferase</keyword>
<dbReference type="PANTHER" id="PTHR12227">
    <property type="entry name" value="GLYCERATE KINASE"/>
    <property type="match status" value="1"/>
</dbReference>
<proteinExistence type="predicted"/>
<dbReference type="InterPro" id="IPR038614">
    <property type="entry name" value="GK_N_sf"/>
</dbReference>
<keyword evidence="4" id="KW-1185">Reference proteome</keyword>
<organism evidence="3 4">
    <name type="scientific">Vitreoscilla massiliensis</name>
    <dbReference type="NCBI Taxonomy" id="1689272"/>
    <lineage>
        <taxon>Bacteria</taxon>
        <taxon>Pseudomonadati</taxon>
        <taxon>Pseudomonadota</taxon>
        <taxon>Betaproteobacteria</taxon>
        <taxon>Neisseriales</taxon>
        <taxon>Neisseriaceae</taxon>
        <taxon>Vitreoscilla</taxon>
    </lineage>
</organism>
<protein>
    <submittedName>
        <fullName evidence="3">Glycerate kinase</fullName>
    </submittedName>
</protein>
<dbReference type="Gene3D" id="3.40.50.10180">
    <property type="entry name" value="Glycerate kinase, MOFRL-like N-terminal domain"/>
    <property type="match status" value="1"/>
</dbReference>
<dbReference type="InterPro" id="IPR039760">
    <property type="entry name" value="MOFRL_protein"/>
</dbReference>
<dbReference type="EMBL" id="CP091511">
    <property type="protein sequence ID" value="UOO88941.1"/>
    <property type="molecule type" value="Genomic_DNA"/>
</dbReference>
<feature type="domain" description="MOFRL-associated" evidence="2">
    <location>
        <begin position="10"/>
        <end position="234"/>
    </location>
</feature>
<evidence type="ECO:0000259" key="2">
    <source>
        <dbReference type="Pfam" id="PF13660"/>
    </source>
</evidence>
<dbReference type="Pfam" id="PF13660">
    <property type="entry name" value="DUF4147"/>
    <property type="match status" value="1"/>
</dbReference>
<accession>A0ABY4E0Q7</accession>
<dbReference type="InterPro" id="IPR037035">
    <property type="entry name" value="GK-like_C_sf"/>
</dbReference>
<keyword evidence="3" id="KW-0418">Kinase</keyword>
<evidence type="ECO:0000313" key="4">
    <source>
        <dbReference type="Proteomes" id="UP000832011"/>
    </source>
</evidence>
<dbReference type="InterPro" id="IPR007835">
    <property type="entry name" value="MOFRL"/>
</dbReference>
<name>A0ABY4E0Q7_9NEIS</name>
<dbReference type="PANTHER" id="PTHR12227:SF0">
    <property type="entry name" value="GLYCERATE KINASE"/>
    <property type="match status" value="1"/>
</dbReference>
<evidence type="ECO:0000259" key="1">
    <source>
        <dbReference type="Pfam" id="PF05161"/>
    </source>
</evidence>
<evidence type="ECO:0000313" key="3">
    <source>
        <dbReference type="EMBL" id="UOO88941.1"/>
    </source>
</evidence>